<protein>
    <submittedName>
        <fullName evidence="1">Uncharacterized protein</fullName>
    </submittedName>
</protein>
<gene>
    <name evidence="1" type="ORF">Enr8_09290</name>
</gene>
<accession>A0A5C5VNI6</accession>
<evidence type="ECO:0000313" key="1">
    <source>
        <dbReference type="EMBL" id="TWT39232.1"/>
    </source>
</evidence>
<dbReference type="AlphaFoldDB" id="A0A5C5VNI6"/>
<keyword evidence="2" id="KW-1185">Reference proteome</keyword>
<dbReference type="Proteomes" id="UP000318878">
    <property type="component" value="Unassembled WGS sequence"/>
</dbReference>
<comment type="caution">
    <text evidence="1">The sequence shown here is derived from an EMBL/GenBank/DDBJ whole genome shotgun (WGS) entry which is preliminary data.</text>
</comment>
<dbReference type="EMBL" id="SJPF01000001">
    <property type="protein sequence ID" value="TWT39232.1"/>
    <property type="molecule type" value="Genomic_DNA"/>
</dbReference>
<evidence type="ECO:0000313" key="2">
    <source>
        <dbReference type="Proteomes" id="UP000318878"/>
    </source>
</evidence>
<proteinExistence type="predicted"/>
<organism evidence="1 2">
    <name type="scientific">Blastopirellula retiformator</name>
    <dbReference type="NCBI Taxonomy" id="2527970"/>
    <lineage>
        <taxon>Bacteria</taxon>
        <taxon>Pseudomonadati</taxon>
        <taxon>Planctomycetota</taxon>
        <taxon>Planctomycetia</taxon>
        <taxon>Pirellulales</taxon>
        <taxon>Pirellulaceae</taxon>
        <taxon>Blastopirellula</taxon>
    </lineage>
</organism>
<reference evidence="1 2" key="1">
    <citation type="submission" date="2019-02" db="EMBL/GenBank/DDBJ databases">
        <title>Deep-cultivation of Planctomycetes and their phenomic and genomic characterization uncovers novel biology.</title>
        <authorList>
            <person name="Wiegand S."/>
            <person name="Jogler M."/>
            <person name="Boedeker C."/>
            <person name="Pinto D."/>
            <person name="Vollmers J."/>
            <person name="Rivas-Marin E."/>
            <person name="Kohn T."/>
            <person name="Peeters S.H."/>
            <person name="Heuer A."/>
            <person name="Rast P."/>
            <person name="Oberbeckmann S."/>
            <person name="Bunk B."/>
            <person name="Jeske O."/>
            <person name="Meyerdierks A."/>
            <person name="Storesund J.E."/>
            <person name="Kallscheuer N."/>
            <person name="Luecker S."/>
            <person name="Lage O.M."/>
            <person name="Pohl T."/>
            <person name="Merkel B.J."/>
            <person name="Hornburger P."/>
            <person name="Mueller R.-W."/>
            <person name="Bruemmer F."/>
            <person name="Labrenz M."/>
            <person name="Spormann A.M."/>
            <person name="Op Den Camp H."/>
            <person name="Overmann J."/>
            <person name="Amann R."/>
            <person name="Jetten M.S.M."/>
            <person name="Mascher T."/>
            <person name="Medema M.H."/>
            <person name="Devos D.P."/>
            <person name="Kaster A.-K."/>
            <person name="Ovreas L."/>
            <person name="Rohde M."/>
            <person name="Galperin M.Y."/>
            <person name="Jogler C."/>
        </authorList>
    </citation>
    <scope>NUCLEOTIDE SEQUENCE [LARGE SCALE GENOMIC DNA]</scope>
    <source>
        <strain evidence="1 2">Enr8</strain>
    </source>
</reference>
<dbReference type="RefSeq" id="WP_186767432.1">
    <property type="nucleotide sequence ID" value="NZ_SJPF01000001.1"/>
</dbReference>
<sequence length="87" mass="9763">MIENGQIVRGKSSPGQIAVQIYANKAIEKKKTTREEIERGISSDRVQFLPAPYNQQSKLRVTISNSERHFDFDLNDRGEIPAGMSGN</sequence>
<name>A0A5C5VNI6_9BACT</name>